<comment type="caution">
    <text evidence="14">The sequence shown here is derived from an EMBL/GenBank/DDBJ whole genome shotgun (WGS) entry which is preliminary data.</text>
</comment>
<keyword evidence="8 11" id="KW-0411">Iron-sulfur</keyword>
<dbReference type="STRING" id="268407.PWYN_09885"/>
<proteinExistence type="inferred from homology"/>
<feature type="domain" description="ACT" evidence="13">
    <location>
        <begin position="150"/>
        <end position="222"/>
    </location>
</feature>
<reference evidence="14 15" key="2">
    <citation type="submission" date="2014-10" db="EMBL/GenBank/DDBJ databases">
        <title>Comparative genomics of the Paenibacillus odorifer group.</title>
        <authorList>
            <person name="Tsai Y.-C."/>
            <person name="Martin N."/>
            <person name="Korlach J."/>
            <person name="Wiedmann M."/>
        </authorList>
    </citation>
    <scope>NUCLEOTIDE SEQUENCE [LARGE SCALE GENOMIC DNA]</scope>
    <source>
        <strain evidence="14 15">DSM 18334</strain>
    </source>
</reference>
<comment type="similarity">
    <text evidence="3 11 12">Belongs to the iron-sulfur dependent L-serine dehydratase family.</text>
</comment>
<evidence type="ECO:0000313" key="15">
    <source>
        <dbReference type="Proteomes" id="UP000029734"/>
    </source>
</evidence>
<dbReference type="Pfam" id="PF03315">
    <property type="entry name" value="SDH_beta"/>
    <property type="match status" value="1"/>
</dbReference>
<dbReference type="AlphaFoldDB" id="A0A098MC36"/>
<organism evidence="14 15">
    <name type="scientific">Paenibacillus wynnii</name>
    <dbReference type="NCBI Taxonomy" id="268407"/>
    <lineage>
        <taxon>Bacteria</taxon>
        <taxon>Bacillati</taxon>
        <taxon>Bacillota</taxon>
        <taxon>Bacilli</taxon>
        <taxon>Bacillales</taxon>
        <taxon>Paenibacillaceae</taxon>
        <taxon>Paenibacillus</taxon>
    </lineage>
</organism>
<evidence type="ECO:0000256" key="12">
    <source>
        <dbReference type="RuleBase" id="RU366059"/>
    </source>
</evidence>
<evidence type="ECO:0000256" key="8">
    <source>
        <dbReference type="ARBA" id="ARBA00023014"/>
    </source>
</evidence>
<evidence type="ECO:0000256" key="6">
    <source>
        <dbReference type="ARBA" id="ARBA00022723"/>
    </source>
</evidence>
<dbReference type="Gene3D" id="3.30.70.260">
    <property type="match status" value="1"/>
</dbReference>
<dbReference type="EMBL" id="JQCR01000002">
    <property type="protein sequence ID" value="KGE19613.1"/>
    <property type="molecule type" value="Genomic_DNA"/>
</dbReference>
<protein>
    <recommendedName>
        <fullName evidence="11">L-serine deaminase</fullName>
    </recommendedName>
</protein>
<dbReference type="PANTHER" id="PTHR30182">
    <property type="entry name" value="L-SERINE DEHYDRATASE"/>
    <property type="match status" value="1"/>
</dbReference>
<dbReference type="InterPro" id="IPR029009">
    <property type="entry name" value="ASB_dom_sf"/>
</dbReference>
<keyword evidence="6 11" id="KW-0479">Metal-binding</keyword>
<dbReference type="InterPro" id="IPR004643">
    <property type="entry name" value="Fe-S_L-Ser_bsu"/>
</dbReference>
<evidence type="ECO:0000256" key="4">
    <source>
        <dbReference type="ARBA" id="ARBA00022432"/>
    </source>
</evidence>
<dbReference type="InterPro" id="IPR051318">
    <property type="entry name" value="Fe-S_L-Ser"/>
</dbReference>
<dbReference type="Proteomes" id="UP000029734">
    <property type="component" value="Unassembled WGS sequence"/>
</dbReference>
<evidence type="ECO:0000313" key="14">
    <source>
        <dbReference type="EMBL" id="KGE19613.1"/>
    </source>
</evidence>
<dbReference type="PROSITE" id="PS51671">
    <property type="entry name" value="ACT"/>
    <property type="match status" value="1"/>
</dbReference>
<dbReference type="NCBIfam" id="TIGR00719">
    <property type="entry name" value="sda_beta"/>
    <property type="match status" value="1"/>
</dbReference>
<keyword evidence="4 11" id="KW-0312">Gluconeogenesis</keyword>
<dbReference type="Gene3D" id="3.30.1330.90">
    <property type="entry name" value="D-3-phosphoglycerate dehydrogenase, domain 3"/>
    <property type="match status" value="1"/>
</dbReference>
<comment type="cofactor">
    <cofactor evidence="1 12">
        <name>[4Fe-4S] cluster</name>
        <dbReference type="ChEBI" id="CHEBI:49883"/>
    </cofactor>
</comment>
<dbReference type="InterPro" id="IPR045865">
    <property type="entry name" value="ACT-like_dom_sf"/>
</dbReference>
<dbReference type="SUPFAM" id="SSF143548">
    <property type="entry name" value="Serine metabolism enzymes domain"/>
    <property type="match status" value="1"/>
</dbReference>
<comment type="pathway">
    <text evidence="2 11">Carbohydrate biosynthesis; gluconeogenesis.</text>
</comment>
<gene>
    <name evidence="14" type="ORF">PWYN_09885</name>
</gene>
<dbReference type="InterPro" id="IPR005131">
    <property type="entry name" value="Ser_deHydtase_bsu"/>
</dbReference>
<dbReference type="RefSeq" id="WP_036650703.1">
    <property type="nucleotide sequence ID" value="NZ_JQCR01000002.1"/>
</dbReference>
<evidence type="ECO:0000259" key="13">
    <source>
        <dbReference type="PROSITE" id="PS51671"/>
    </source>
</evidence>
<keyword evidence="9 11" id="KW-0456">Lyase</keyword>
<evidence type="ECO:0000256" key="11">
    <source>
        <dbReference type="PIRNR" id="PIRNR036692"/>
    </source>
</evidence>
<dbReference type="InterPro" id="IPR002912">
    <property type="entry name" value="ACT_dom"/>
</dbReference>
<dbReference type="PIRSF" id="PIRSF036692">
    <property type="entry name" value="SDH_B"/>
    <property type="match status" value="1"/>
</dbReference>
<evidence type="ECO:0000256" key="5">
    <source>
        <dbReference type="ARBA" id="ARBA00022485"/>
    </source>
</evidence>
<evidence type="ECO:0000256" key="10">
    <source>
        <dbReference type="ARBA" id="ARBA00049406"/>
    </source>
</evidence>
<dbReference type="OrthoDB" id="9813137at2"/>
<evidence type="ECO:0000256" key="9">
    <source>
        <dbReference type="ARBA" id="ARBA00023239"/>
    </source>
</evidence>
<evidence type="ECO:0000256" key="1">
    <source>
        <dbReference type="ARBA" id="ARBA00001966"/>
    </source>
</evidence>
<dbReference type="GO" id="GO:0051539">
    <property type="term" value="F:4 iron, 4 sulfur cluster binding"/>
    <property type="evidence" value="ECO:0007669"/>
    <property type="project" value="UniProtKB-UniRule"/>
</dbReference>
<dbReference type="GO" id="GO:0006094">
    <property type="term" value="P:gluconeogenesis"/>
    <property type="evidence" value="ECO:0007669"/>
    <property type="project" value="UniProtKB-UniRule"/>
</dbReference>
<sequence length="239" mass="25530">MRFKDVFSIIGPAMVGPSSSHTAGAARIGRAARQVLGEMPRLAEVIFFGSFAATYQGHGTDRAIAGGLLDFSTDDPRLPDSIELAEELGMEISFRQGAGLFPHPNTVQLRLTGKDSGSELTLTGISIGGGNIEIVDIDGFGVKLSGMYPTILINHMDYLGVLASVTDVMRKGKFNIGHMSLDRKNRSGAALTVLELDESATPELLQDLKALPAVKSVTLVDLNEIQELKQDDKGKESTS</sequence>
<name>A0A098MC36_9BACL</name>
<dbReference type="SUPFAM" id="SSF55021">
    <property type="entry name" value="ACT-like"/>
    <property type="match status" value="1"/>
</dbReference>
<dbReference type="PANTHER" id="PTHR30182:SF12">
    <property type="entry name" value="L-SERINE DEHYDRATASE, BETA CHAIN-RELATED"/>
    <property type="match status" value="1"/>
</dbReference>
<evidence type="ECO:0000256" key="3">
    <source>
        <dbReference type="ARBA" id="ARBA00008636"/>
    </source>
</evidence>
<dbReference type="GO" id="GO:0046872">
    <property type="term" value="F:metal ion binding"/>
    <property type="evidence" value="ECO:0007669"/>
    <property type="project" value="UniProtKB-UniRule"/>
</dbReference>
<dbReference type="UniPathway" id="UPA00138"/>
<keyword evidence="7 11" id="KW-0408">Iron</keyword>
<accession>A0A098MC36</accession>
<reference evidence="14 15" key="1">
    <citation type="submission" date="2014-08" db="EMBL/GenBank/DDBJ databases">
        <authorList>
            <person name="den Bakker H.C."/>
        </authorList>
    </citation>
    <scope>NUCLEOTIDE SEQUENCE [LARGE SCALE GENOMIC DNA]</scope>
    <source>
        <strain evidence="14 15">DSM 18334</strain>
    </source>
</reference>
<evidence type="ECO:0000256" key="2">
    <source>
        <dbReference type="ARBA" id="ARBA00004742"/>
    </source>
</evidence>
<dbReference type="eggNOG" id="COG1760">
    <property type="taxonomic scope" value="Bacteria"/>
</dbReference>
<keyword evidence="15" id="KW-1185">Reference proteome</keyword>
<comment type="catalytic activity">
    <reaction evidence="10 11 12">
        <text>L-serine = pyruvate + NH4(+)</text>
        <dbReference type="Rhea" id="RHEA:19169"/>
        <dbReference type="ChEBI" id="CHEBI:15361"/>
        <dbReference type="ChEBI" id="CHEBI:28938"/>
        <dbReference type="ChEBI" id="CHEBI:33384"/>
        <dbReference type="EC" id="4.3.1.17"/>
    </reaction>
</comment>
<keyword evidence="5 11" id="KW-0004">4Fe-4S</keyword>
<dbReference type="GO" id="GO:0003941">
    <property type="term" value="F:L-serine ammonia-lyase activity"/>
    <property type="evidence" value="ECO:0007669"/>
    <property type="project" value="UniProtKB-UniRule"/>
</dbReference>
<evidence type="ECO:0000256" key="7">
    <source>
        <dbReference type="ARBA" id="ARBA00023004"/>
    </source>
</evidence>